<feature type="domain" description="DDT" evidence="4">
    <location>
        <begin position="131"/>
        <end position="174"/>
    </location>
</feature>
<evidence type="ECO:0000313" key="5">
    <source>
        <dbReference type="EMBL" id="WOG99534.1"/>
    </source>
</evidence>
<dbReference type="InterPro" id="IPR028938">
    <property type="entry name" value="Rsf1-like"/>
</dbReference>
<gene>
    <name evidence="5" type="ORF">DCAR_0518887</name>
</gene>
<dbReference type="GO" id="GO:0031213">
    <property type="term" value="C:RSF complex"/>
    <property type="evidence" value="ECO:0007669"/>
    <property type="project" value="InterPro"/>
</dbReference>
<feature type="compositionally biased region" description="Acidic residues" evidence="3">
    <location>
        <begin position="534"/>
        <end position="568"/>
    </location>
</feature>
<keyword evidence="2" id="KW-0539">Nucleus</keyword>
<evidence type="ECO:0000313" key="6">
    <source>
        <dbReference type="Proteomes" id="UP000077755"/>
    </source>
</evidence>
<feature type="region of interest" description="Disordered" evidence="3">
    <location>
        <begin position="1"/>
        <end position="50"/>
    </location>
</feature>
<dbReference type="Proteomes" id="UP000077755">
    <property type="component" value="Chromosome 5"/>
</dbReference>
<feature type="compositionally biased region" description="Acidic residues" evidence="3">
    <location>
        <begin position="667"/>
        <end position="687"/>
    </location>
</feature>
<feature type="compositionally biased region" description="Acidic residues" evidence="3">
    <location>
        <begin position="494"/>
        <end position="510"/>
    </location>
</feature>
<feature type="region of interest" description="Disordered" evidence="3">
    <location>
        <begin position="75"/>
        <end position="101"/>
    </location>
</feature>
<protein>
    <recommendedName>
        <fullName evidence="4">DDT domain-containing protein</fullName>
    </recommendedName>
</protein>
<organism evidence="5 6">
    <name type="scientific">Daucus carota subsp. sativus</name>
    <name type="common">Carrot</name>
    <dbReference type="NCBI Taxonomy" id="79200"/>
    <lineage>
        <taxon>Eukaryota</taxon>
        <taxon>Viridiplantae</taxon>
        <taxon>Streptophyta</taxon>
        <taxon>Embryophyta</taxon>
        <taxon>Tracheophyta</taxon>
        <taxon>Spermatophyta</taxon>
        <taxon>Magnoliopsida</taxon>
        <taxon>eudicotyledons</taxon>
        <taxon>Gunneridae</taxon>
        <taxon>Pentapetalae</taxon>
        <taxon>asterids</taxon>
        <taxon>campanulids</taxon>
        <taxon>Apiales</taxon>
        <taxon>Apiaceae</taxon>
        <taxon>Apioideae</taxon>
        <taxon>Scandiceae</taxon>
        <taxon>Daucinae</taxon>
        <taxon>Daucus</taxon>
        <taxon>Daucus sect. Daucus</taxon>
    </lineage>
</organism>
<dbReference type="PANTHER" id="PTHR14296:SF3">
    <property type="entry name" value="DIKAR, ISOFORM F"/>
    <property type="match status" value="1"/>
</dbReference>
<dbReference type="AlphaFoldDB" id="A0AAF0X198"/>
<feature type="compositionally biased region" description="Basic and acidic residues" evidence="3">
    <location>
        <begin position="584"/>
        <end position="600"/>
    </location>
</feature>
<dbReference type="EMBL" id="CP093347">
    <property type="protein sequence ID" value="WOG99534.1"/>
    <property type="molecule type" value="Genomic_DNA"/>
</dbReference>
<evidence type="ECO:0000256" key="3">
    <source>
        <dbReference type="SAM" id="MobiDB-lite"/>
    </source>
</evidence>
<proteinExistence type="predicted"/>
<sequence length="833" mass="94225">MISLCDSSPQDPTPLPDSNPTMSDQQIPIVSDTQNNESTDTNVVRRERPARACTLRSAARLHAAAAAEAVIVAAQRKQKRKFRPPPKEAESPPPSPPQDKQCSKIVTQLVMEPEPEQLPRWSIRSMWEFASILNFLNVFRPILNIKAEFSAEEFETALLTPDSTLADIHIPLLKGIPPVTRMALGRTTWITVLCRKLRDWWHWVADGELPIIASQGTEIEAYNILPPGVRVVILKALCDIRVEQEDIRNYIDNSIKQGVHISTFRKERIGGDSHGISYWYEDDPVIGQRLYREIRTVEVRKGKGKSVQPVPNSFYQWETAATNVDEFQDVSEKLFSSKNRTEASLGKKLKIEMLPEVEKAHKTKEKLLKKQQRQALLLDNMISADGLSPGRSLRGRKNVSYTFDDYDKSINEAINVTKRKQSPPDSTVRREGTRSYISTNGELGGPSQVPEHSFSMLTPESHDENDEDLTYETLGRGSRRRQRPERYPAKEFVEEMSDNDAEFDSDDEIVGEAVYDDEYLKKRKETRIMSSGSEGDEEYQWEGENVEEEEEEDEYSLSMGDDSDECISDDSGKRQKPKKLQGRTRRESKLRSVNEFDSGLRRSNRATRNRIDYRKLEVSDSETESLKPEKSNASDEHTDASEKDDFSINSESEESDASDIQYRDIDSPPEEQPEASDEQPEASDEEQPVPMQEDQSEAIYGNQQEVVYEDPSERMYESQPEGAYGNHSEGAYGNQSASVYHQQSEGAYGNHSASVYQQESEGAYGNQSEAVHVNQQAAAEEDQVQFPIKADSPVQDKAEVQRRGFLDLNELAPGSGFDDGPDSMMKGEDTDNF</sequence>
<feature type="compositionally biased region" description="Basic residues" evidence="3">
    <location>
        <begin position="574"/>
        <end position="583"/>
    </location>
</feature>
<dbReference type="PANTHER" id="PTHR14296">
    <property type="entry name" value="REMODELING AND SPACING FACTOR 1"/>
    <property type="match status" value="1"/>
</dbReference>
<reference evidence="5" key="1">
    <citation type="journal article" date="2016" name="Nat. Genet.">
        <title>A high-quality carrot genome assembly provides new insights into carotenoid accumulation and asterid genome evolution.</title>
        <authorList>
            <person name="Iorizzo M."/>
            <person name="Ellison S."/>
            <person name="Senalik D."/>
            <person name="Zeng P."/>
            <person name="Satapoomin P."/>
            <person name="Huang J."/>
            <person name="Bowman M."/>
            <person name="Iovene M."/>
            <person name="Sanseverino W."/>
            <person name="Cavagnaro P."/>
            <person name="Yildiz M."/>
            <person name="Macko-Podgorni A."/>
            <person name="Moranska E."/>
            <person name="Grzebelus E."/>
            <person name="Grzebelus D."/>
            <person name="Ashrafi H."/>
            <person name="Zheng Z."/>
            <person name="Cheng S."/>
            <person name="Spooner D."/>
            <person name="Van Deynze A."/>
            <person name="Simon P."/>
        </authorList>
    </citation>
    <scope>NUCLEOTIDE SEQUENCE</scope>
    <source>
        <tissue evidence="5">Leaf</tissue>
    </source>
</reference>
<keyword evidence="6" id="KW-1185">Reference proteome</keyword>
<feature type="region of interest" description="Disordered" evidence="3">
    <location>
        <begin position="807"/>
        <end position="833"/>
    </location>
</feature>
<reference evidence="5" key="2">
    <citation type="submission" date="2022-03" db="EMBL/GenBank/DDBJ databases">
        <title>Draft title - Genomic analysis of global carrot germplasm unveils the trajectory of domestication and the origin of high carotenoid orange carrot.</title>
        <authorList>
            <person name="Iorizzo M."/>
            <person name="Ellison S."/>
            <person name="Senalik D."/>
            <person name="Macko-Podgorni A."/>
            <person name="Grzebelus D."/>
            <person name="Bostan H."/>
            <person name="Rolling W."/>
            <person name="Curaba J."/>
            <person name="Simon P."/>
        </authorList>
    </citation>
    <scope>NUCLEOTIDE SEQUENCE</scope>
    <source>
        <tissue evidence="5">Leaf</tissue>
    </source>
</reference>
<feature type="compositionally biased region" description="Basic and acidic residues" evidence="3">
    <location>
        <begin position="609"/>
        <end position="646"/>
    </location>
</feature>
<feature type="compositionally biased region" description="Polar residues" evidence="3">
    <location>
        <begin position="733"/>
        <end position="768"/>
    </location>
</feature>
<evidence type="ECO:0000256" key="1">
    <source>
        <dbReference type="ARBA" id="ARBA00004123"/>
    </source>
</evidence>
<accession>A0AAF0X198</accession>
<evidence type="ECO:0000259" key="4">
    <source>
        <dbReference type="Pfam" id="PF02791"/>
    </source>
</evidence>
<evidence type="ECO:0000256" key="2">
    <source>
        <dbReference type="ARBA" id="ARBA00023242"/>
    </source>
</evidence>
<name>A0AAF0X198_DAUCS</name>
<feature type="region of interest" description="Disordered" evidence="3">
    <location>
        <begin position="418"/>
        <end position="510"/>
    </location>
</feature>
<feature type="compositionally biased region" description="Basic and acidic residues" evidence="3">
    <location>
        <begin position="484"/>
        <end position="493"/>
    </location>
</feature>
<feature type="compositionally biased region" description="Polar residues" evidence="3">
    <location>
        <begin position="1"/>
        <end position="10"/>
    </location>
</feature>
<feature type="region of interest" description="Disordered" evidence="3">
    <location>
        <begin position="528"/>
        <end position="768"/>
    </location>
</feature>
<feature type="compositionally biased region" description="Polar residues" evidence="3">
    <location>
        <begin position="18"/>
        <end position="42"/>
    </location>
</feature>
<dbReference type="Pfam" id="PF02791">
    <property type="entry name" value="DDT"/>
    <property type="match status" value="1"/>
</dbReference>
<comment type="subcellular location">
    <subcellularLocation>
        <location evidence="1">Nucleus</location>
    </subcellularLocation>
</comment>
<dbReference type="InterPro" id="IPR018501">
    <property type="entry name" value="DDT_dom"/>
</dbReference>
<dbReference type="GO" id="GO:0006355">
    <property type="term" value="P:regulation of DNA-templated transcription"/>
    <property type="evidence" value="ECO:0007669"/>
    <property type="project" value="InterPro"/>
</dbReference>